<sequence length="316" mass="35204">CNLYSELCSRKFSNITTVVAHNSPFTRPHNALSNQDQPVITQLNDGIRGLEFATHLFLDELHLCHSDCLLLNAGPLEAYLRTVARWLLTHPDEVLTLILTNDDRVPPTAYTAPFNHSGLLPYIYVPHKPTMDLSDWPTLSEMIRRNQRVVVTLDYGANTTEVPWLLDEWSIRWQTPFSPADPSFPCTVHRPPSQPSSISRNRMYMANHNLNIPIFNFRAPLSASLTKHMATDSSILVPAYSLFEQVNAVDGNMSLGQAVQGCEKMWGRPPNGLLVDYYEAGGGSVFEVAAKANGLVYKKSCCGGGLRKAMMMEGGR</sequence>
<dbReference type="PANTHER" id="PTHR13593:SF140">
    <property type="entry name" value="PLC-LIKE PHOSPHODIESTERASE"/>
    <property type="match status" value="1"/>
</dbReference>
<dbReference type="PANTHER" id="PTHR13593">
    <property type="match status" value="1"/>
</dbReference>
<dbReference type="InterPro" id="IPR017946">
    <property type="entry name" value="PLC-like_Pdiesterase_TIM-brl"/>
</dbReference>
<dbReference type="OrthoDB" id="7984201at2759"/>
<dbReference type="Gene3D" id="3.20.20.190">
    <property type="entry name" value="Phosphatidylinositol (PI) phosphodiesterase"/>
    <property type="match status" value="1"/>
</dbReference>
<accession>A0A9P4JU93</accession>
<name>A0A9P4JU93_9PLEO</name>
<dbReference type="Pfam" id="PF26146">
    <property type="entry name" value="PI-PLC_X"/>
    <property type="match status" value="1"/>
</dbReference>
<protein>
    <submittedName>
        <fullName evidence="1">PLC-like phosphodiesterase</fullName>
    </submittedName>
</protein>
<dbReference type="AlphaFoldDB" id="A0A9P4JU93"/>
<reference evidence="1" key="1">
    <citation type="journal article" date="2020" name="Stud. Mycol.">
        <title>101 Dothideomycetes genomes: a test case for predicting lifestyles and emergence of pathogens.</title>
        <authorList>
            <person name="Haridas S."/>
            <person name="Albert R."/>
            <person name="Binder M."/>
            <person name="Bloem J."/>
            <person name="Labutti K."/>
            <person name="Salamov A."/>
            <person name="Andreopoulos B."/>
            <person name="Baker S."/>
            <person name="Barry K."/>
            <person name="Bills G."/>
            <person name="Bluhm B."/>
            <person name="Cannon C."/>
            <person name="Castanera R."/>
            <person name="Culley D."/>
            <person name="Daum C."/>
            <person name="Ezra D."/>
            <person name="Gonzalez J."/>
            <person name="Henrissat B."/>
            <person name="Kuo A."/>
            <person name="Liang C."/>
            <person name="Lipzen A."/>
            <person name="Lutzoni F."/>
            <person name="Magnuson J."/>
            <person name="Mondo S."/>
            <person name="Nolan M."/>
            <person name="Ohm R."/>
            <person name="Pangilinan J."/>
            <person name="Park H.-J."/>
            <person name="Ramirez L."/>
            <person name="Alfaro M."/>
            <person name="Sun H."/>
            <person name="Tritt A."/>
            <person name="Yoshinaga Y."/>
            <person name="Zwiers L.-H."/>
            <person name="Turgeon B."/>
            <person name="Goodwin S."/>
            <person name="Spatafora J."/>
            <person name="Crous P."/>
            <person name="Grigoriev I."/>
        </authorList>
    </citation>
    <scope>NUCLEOTIDE SEQUENCE</scope>
    <source>
        <strain evidence="1">ATCC 74209</strain>
    </source>
</reference>
<organism evidence="1 2">
    <name type="scientific">Delitschia confertaspora ATCC 74209</name>
    <dbReference type="NCBI Taxonomy" id="1513339"/>
    <lineage>
        <taxon>Eukaryota</taxon>
        <taxon>Fungi</taxon>
        <taxon>Dikarya</taxon>
        <taxon>Ascomycota</taxon>
        <taxon>Pezizomycotina</taxon>
        <taxon>Dothideomycetes</taxon>
        <taxon>Pleosporomycetidae</taxon>
        <taxon>Pleosporales</taxon>
        <taxon>Delitschiaceae</taxon>
        <taxon>Delitschia</taxon>
    </lineage>
</organism>
<evidence type="ECO:0000313" key="2">
    <source>
        <dbReference type="Proteomes" id="UP000799536"/>
    </source>
</evidence>
<dbReference type="SUPFAM" id="SSF51695">
    <property type="entry name" value="PLC-like phosphodiesterases"/>
    <property type="match status" value="1"/>
</dbReference>
<dbReference type="GO" id="GO:0006629">
    <property type="term" value="P:lipid metabolic process"/>
    <property type="evidence" value="ECO:0007669"/>
    <property type="project" value="InterPro"/>
</dbReference>
<feature type="non-terminal residue" evidence="1">
    <location>
        <position position="316"/>
    </location>
</feature>
<dbReference type="InterPro" id="IPR051057">
    <property type="entry name" value="PI-PLC_domain"/>
</dbReference>
<dbReference type="EMBL" id="ML993874">
    <property type="protein sequence ID" value="KAF2204509.1"/>
    <property type="molecule type" value="Genomic_DNA"/>
</dbReference>
<dbReference type="GO" id="GO:0008081">
    <property type="term" value="F:phosphoric diester hydrolase activity"/>
    <property type="evidence" value="ECO:0007669"/>
    <property type="project" value="InterPro"/>
</dbReference>
<evidence type="ECO:0000313" key="1">
    <source>
        <dbReference type="EMBL" id="KAF2204509.1"/>
    </source>
</evidence>
<feature type="non-terminal residue" evidence="1">
    <location>
        <position position="1"/>
    </location>
</feature>
<proteinExistence type="predicted"/>
<keyword evidence="2" id="KW-1185">Reference proteome</keyword>
<comment type="caution">
    <text evidence="1">The sequence shown here is derived from an EMBL/GenBank/DDBJ whole genome shotgun (WGS) entry which is preliminary data.</text>
</comment>
<gene>
    <name evidence="1" type="ORF">GQ43DRAFT_351281</name>
</gene>
<dbReference type="Proteomes" id="UP000799536">
    <property type="component" value="Unassembled WGS sequence"/>
</dbReference>